<keyword evidence="4 12" id="KW-0812">Transmembrane</keyword>
<keyword evidence="3 11" id="KW-0645">Protease</keyword>
<proteinExistence type="inferred from homology"/>
<keyword evidence="6 11" id="KW-0378">Hydrolase</keyword>
<organism evidence="14 15">
    <name type="scientific">Catenulispora yoronensis</name>
    <dbReference type="NCBI Taxonomy" id="450799"/>
    <lineage>
        <taxon>Bacteria</taxon>
        <taxon>Bacillati</taxon>
        <taxon>Actinomycetota</taxon>
        <taxon>Actinomycetes</taxon>
        <taxon>Catenulisporales</taxon>
        <taxon>Catenulisporaceae</taxon>
        <taxon>Catenulispora</taxon>
    </lineage>
</organism>
<evidence type="ECO:0000256" key="11">
    <source>
        <dbReference type="RuleBase" id="RU003983"/>
    </source>
</evidence>
<protein>
    <recommendedName>
        <fullName evidence="13">Peptidase M48 domain-containing protein</fullName>
    </recommendedName>
</protein>
<gene>
    <name evidence="14" type="ORF">GCM10009839_80180</name>
</gene>
<evidence type="ECO:0000256" key="12">
    <source>
        <dbReference type="SAM" id="Phobius"/>
    </source>
</evidence>
<dbReference type="CDD" id="cd07328">
    <property type="entry name" value="M48_Ste24p_like"/>
    <property type="match status" value="1"/>
</dbReference>
<dbReference type="Proteomes" id="UP001500751">
    <property type="component" value="Unassembled WGS sequence"/>
</dbReference>
<evidence type="ECO:0000256" key="6">
    <source>
        <dbReference type="ARBA" id="ARBA00022801"/>
    </source>
</evidence>
<keyword evidence="8 12" id="KW-1133">Transmembrane helix</keyword>
<keyword evidence="7 11" id="KW-0862">Zinc</keyword>
<evidence type="ECO:0000313" key="15">
    <source>
        <dbReference type="Proteomes" id="UP001500751"/>
    </source>
</evidence>
<evidence type="ECO:0000256" key="8">
    <source>
        <dbReference type="ARBA" id="ARBA00022989"/>
    </source>
</evidence>
<evidence type="ECO:0000256" key="9">
    <source>
        <dbReference type="ARBA" id="ARBA00023049"/>
    </source>
</evidence>
<keyword evidence="2" id="KW-1003">Cell membrane</keyword>
<evidence type="ECO:0000256" key="7">
    <source>
        <dbReference type="ARBA" id="ARBA00022833"/>
    </source>
</evidence>
<evidence type="ECO:0000256" key="1">
    <source>
        <dbReference type="ARBA" id="ARBA00004651"/>
    </source>
</evidence>
<feature type="domain" description="Peptidase M48" evidence="13">
    <location>
        <begin position="119"/>
        <end position="316"/>
    </location>
</feature>
<accession>A0ABP5GVD5</accession>
<evidence type="ECO:0000313" key="14">
    <source>
        <dbReference type="EMBL" id="GAA2058350.1"/>
    </source>
</evidence>
<dbReference type="EMBL" id="BAAAQN010000070">
    <property type="protein sequence ID" value="GAA2058350.1"/>
    <property type="molecule type" value="Genomic_DNA"/>
</dbReference>
<comment type="caution">
    <text evidence="14">The sequence shown here is derived from an EMBL/GenBank/DDBJ whole genome shotgun (WGS) entry which is preliminary data.</text>
</comment>
<dbReference type="PANTHER" id="PTHR43221:SF1">
    <property type="entry name" value="PROTEASE HTPX"/>
    <property type="match status" value="1"/>
</dbReference>
<feature type="transmembrane region" description="Helical" evidence="12">
    <location>
        <begin position="20"/>
        <end position="44"/>
    </location>
</feature>
<name>A0ABP5GVD5_9ACTN</name>
<comment type="similarity">
    <text evidence="11">Belongs to the peptidase M48 family.</text>
</comment>
<evidence type="ECO:0000256" key="3">
    <source>
        <dbReference type="ARBA" id="ARBA00022670"/>
    </source>
</evidence>
<comment type="cofactor">
    <cofactor evidence="11">
        <name>Zn(2+)</name>
        <dbReference type="ChEBI" id="CHEBI:29105"/>
    </cofactor>
    <text evidence="11">Binds 1 zinc ion per subunit.</text>
</comment>
<evidence type="ECO:0000256" key="5">
    <source>
        <dbReference type="ARBA" id="ARBA00022723"/>
    </source>
</evidence>
<evidence type="ECO:0000256" key="2">
    <source>
        <dbReference type="ARBA" id="ARBA00022475"/>
    </source>
</evidence>
<dbReference type="Gene3D" id="3.30.2010.10">
    <property type="entry name" value="Metalloproteases ('zincins'), catalytic domain"/>
    <property type="match status" value="1"/>
</dbReference>
<comment type="subcellular location">
    <subcellularLocation>
        <location evidence="1">Cell membrane</location>
        <topology evidence="1">Multi-pass membrane protein</topology>
    </subcellularLocation>
</comment>
<sequence length="359" mass="39682">MFRRLVRVEDLRPSRTYRFLAMGFAVAVHMGTVVVLAAGLVLVVALPRTVAGWLFGPMLMYLAYTLRPRIPKADDDVRVVERVDAPELYGLLDEIAARQGARAVDLVTLTTGGNAATGAYGWRGERRLSIGVPLWTVLTPQQRLAILAHEVAHGVDGSLQRRLVGVTALDTLHRWYEVAHPLTSARILRSRPPKLRNLVDVIVPLHLVYRGGESIYRRSQPRAEYLADQLAAEIAGTEAMIGALEQLPTSHAAMEMLHRAVDARVPSHPWRLVADFAAGLPGEERERLAVEDAARGACADATHPPTHLRIRMLRERGERRRKLRVGAVRVDAGRAERIEAELAPGAAWLAGQVTAWARR</sequence>
<evidence type="ECO:0000256" key="4">
    <source>
        <dbReference type="ARBA" id="ARBA00022692"/>
    </source>
</evidence>
<dbReference type="InterPro" id="IPR001915">
    <property type="entry name" value="Peptidase_M48"/>
</dbReference>
<dbReference type="InterPro" id="IPR050083">
    <property type="entry name" value="HtpX_protease"/>
</dbReference>
<keyword evidence="15" id="KW-1185">Reference proteome</keyword>
<keyword evidence="10 12" id="KW-0472">Membrane</keyword>
<reference evidence="15" key="1">
    <citation type="journal article" date="2019" name="Int. J. Syst. Evol. Microbiol.">
        <title>The Global Catalogue of Microorganisms (GCM) 10K type strain sequencing project: providing services to taxonomists for standard genome sequencing and annotation.</title>
        <authorList>
            <consortium name="The Broad Institute Genomics Platform"/>
            <consortium name="The Broad Institute Genome Sequencing Center for Infectious Disease"/>
            <person name="Wu L."/>
            <person name="Ma J."/>
        </authorList>
    </citation>
    <scope>NUCLEOTIDE SEQUENCE [LARGE SCALE GENOMIC DNA]</scope>
    <source>
        <strain evidence="15">JCM 16014</strain>
    </source>
</reference>
<dbReference type="PANTHER" id="PTHR43221">
    <property type="entry name" value="PROTEASE HTPX"/>
    <property type="match status" value="1"/>
</dbReference>
<evidence type="ECO:0000259" key="13">
    <source>
        <dbReference type="Pfam" id="PF01435"/>
    </source>
</evidence>
<evidence type="ECO:0000256" key="10">
    <source>
        <dbReference type="ARBA" id="ARBA00023136"/>
    </source>
</evidence>
<keyword evidence="9 11" id="KW-0482">Metalloprotease</keyword>
<keyword evidence="5" id="KW-0479">Metal-binding</keyword>
<dbReference type="Pfam" id="PF01435">
    <property type="entry name" value="Peptidase_M48"/>
    <property type="match status" value="1"/>
</dbReference>